<reference evidence="1 2" key="1">
    <citation type="submission" date="2019-05" db="EMBL/GenBank/DDBJ databases">
        <authorList>
            <person name="Chen C."/>
        </authorList>
    </citation>
    <scope>NUCLEOTIDE SEQUENCE [LARGE SCALE GENOMIC DNA]</scope>
    <source>
        <strain evidence="1 2">HB172198</strain>
    </source>
</reference>
<evidence type="ECO:0008006" key="3">
    <source>
        <dbReference type="Google" id="ProtNLM"/>
    </source>
</evidence>
<dbReference type="KEGG" id="palo:E6C60_2334"/>
<keyword evidence="2" id="KW-1185">Reference proteome</keyword>
<sequence length="239" mass="27281">MAVNLFFVPHQDDEALTFGAGIRNHLDQHDECHVILYTDGASSGVRRQLNGEEKSSLLKKKLDPHNEGYAILDEAAFSVCRNVEFERSCKALGLPPQWIHYSSYLMQDGTTTVEGCKQVIMEFLDRYPQARVKTFTYAGGNHRDHANMGLAAQGLYEQGVIQDLRFYVEPYNLRKALKEKGRRHILKETTVKSSHLVVASLKEYTIWEPTEGRFAIGYHSVKKCIDTVMKKPVSYYHKP</sequence>
<dbReference type="Pfam" id="PF02585">
    <property type="entry name" value="PIG-L"/>
    <property type="match status" value="1"/>
</dbReference>
<dbReference type="InterPro" id="IPR003737">
    <property type="entry name" value="GlcNAc_PI_deacetylase-related"/>
</dbReference>
<dbReference type="AlphaFoldDB" id="A0A4P8XK45"/>
<gene>
    <name evidence="1" type="ORF">E6C60_2334</name>
</gene>
<evidence type="ECO:0000313" key="2">
    <source>
        <dbReference type="Proteomes" id="UP000300879"/>
    </source>
</evidence>
<protein>
    <recommendedName>
        <fullName evidence="3">PIG-L family deacetylase</fullName>
    </recommendedName>
</protein>
<dbReference type="RefSeq" id="WP_138225979.1">
    <property type="nucleotide sequence ID" value="NZ_CP040396.1"/>
</dbReference>
<dbReference type="GO" id="GO:0000225">
    <property type="term" value="F:N-acetylglucosaminylphosphatidylinositol deacetylase activity"/>
    <property type="evidence" value="ECO:0007669"/>
    <property type="project" value="TreeGrafter"/>
</dbReference>
<accession>A0A4P8XK45</accession>
<proteinExistence type="predicted"/>
<dbReference type="Proteomes" id="UP000300879">
    <property type="component" value="Chromosome"/>
</dbReference>
<name>A0A4P8XK45_9BACL</name>
<dbReference type="EMBL" id="CP040396">
    <property type="protein sequence ID" value="QCT03046.1"/>
    <property type="molecule type" value="Genomic_DNA"/>
</dbReference>
<dbReference type="OrthoDB" id="1754135at2"/>
<evidence type="ECO:0000313" key="1">
    <source>
        <dbReference type="EMBL" id="QCT03046.1"/>
    </source>
</evidence>
<dbReference type="SUPFAM" id="SSF102588">
    <property type="entry name" value="LmbE-like"/>
    <property type="match status" value="1"/>
</dbReference>
<dbReference type="Gene3D" id="3.40.50.10320">
    <property type="entry name" value="LmbE-like"/>
    <property type="match status" value="1"/>
</dbReference>
<dbReference type="PANTHER" id="PTHR12993:SF11">
    <property type="entry name" value="N-ACETYLGLUCOSAMINYL-PHOSPHATIDYLINOSITOL DE-N-ACETYLASE"/>
    <property type="match status" value="1"/>
</dbReference>
<dbReference type="PANTHER" id="PTHR12993">
    <property type="entry name" value="N-ACETYLGLUCOSAMINYL-PHOSPHATIDYLINOSITOL DE-N-ACETYLASE-RELATED"/>
    <property type="match status" value="1"/>
</dbReference>
<dbReference type="InterPro" id="IPR024078">
    <property type="entry name" value="LmbE-like_dom_sf"/>
</dbReference>
<organism evidence="1 2">
    <name type="scientific">Paenibacillus algicola</name>
    <dbReference type="NCBI Taxonomy" id="2565926"/>
    <lineage>
        <taxon>Bacteria</taxon>
        <taxon>Bacillati</taxon>
        <taxon>Bacillota</taxon>
        <taxon>Bacilli</taxon>
        <taxon>Bacillales</taxon>
        <taxon>Paenibacillaceae</taxon>
        <taxon>Paenibacillus</taxon>
    </lineage>
</organism>